<dbReference type="InterPro" id="IPR027417">
    <property type="entry name" value="P-loop_NTPase"/>
</dbReference>
<dbReference type="SUPFAM" id="SSF52540">
    <property type="entry name" value="P-loop containing nucleoside triphosphate hydrolases"/>
    <property type="match status" value="1"/>
</dbReference>
<dbReference type="GO" id="GO:0006261">
    <property type="term" value="P:DNA-templated DNA replication"/>
    <property type="evidence" value="ECO:0007669"/>
    <property type="project" value="TreeGrafter"/>
</dbReference>
<dbReference type="EMBL" id="QNBC01000019">
    <property type="protein sequence ID" value="RKX67517.1"/>
    <property type="molecule type" value="Genomic_DNA"/>
</dbReference>
<comment type="caution">
    <text evidence="1">The sequence shown here is derived from an EMBL/GenBank/DDBJ whole genome shotgun (WGS) entry which is preliminary data.</text>
</comment>
<dbReference type="AlphaFoldDB" id="A0A660SA18"/>
<reference evidence="1 2" key="1">
    <citation type="submission" date="2018-06" db="EMBL/GenBank/DDBJ databases">
        <title>Extensive metabolic versatility and redundancy in microbially diverse, dynamic hydrothermal sediments.</title>
        <authorList>
            <person name="Dombrowski N."/>
            <person name="Teske A."/>
            <person name="Baker B.J."/>
        </authorList>
    </citation>
    <scope>NUCLEOTIDE SEQUENCE [LARGE SCALE GENOMIC DNA]</scope>
    <source>
        <strain evidence="1">B35_G9</strain>
    </source>
</reference>
<dbReference type="InterPro" id="IPR050238">
    <property type="entry name" value="DNA_Rep/Repair_Clamp_Loader"/>
</dbReference>
<dbReference type="Gene3D" id="3.40.50.300">
    <property type="entry name" value="P-loop containing nucleotide triphosphate hydrolases"/>
    <property type="match status" value="1"/>
</dbReference>
<sequence length="339" mass="39222">MNFKNLYGNKALEKTIKQFIVKGNMPHAILLSGMEGIGKFLFARAIAVEIVAKHSDEKYEKIDESENLCEQLNILYVIPTGTKGSGNNGVFNRNDYFKTLSSLNSNENNYAYTIPLGYIQYIISQLKYKSFHNEDRVVIIRDAHYMTREAQNALLKILEEPPDRVFFILTTANEDKLLPTIISRCAKYLMSGLNEEEMNLFLSKIDTDIRGKRLLTLLANGSPGILLKYSKFDVIDIADSLALSIKEGKFTKLIAKIEKSIKSNKENKKIILKIYKEIFFLMLYYNYIDNNNIFDYDFHLQKDRVERVLDKLIEMEKNSIYNLSWETEWGVMFYNLIGG</sequence>
<evidence type="ECO:0008006" key="3">
    <source>
        <dbReference type="Google" id="ProtNLM"/>
    </source>
</evidence>
<evidence type="ECO:0000313" key="1">
    <source>
        <dbReference type="EMBL" id="RKX67517.1"/>
    </source>
</evidence>
<organism evidence="1 2">
    <name type="scientific">candidate division TA06 bacterium</name>
    <dbReference type="NCBI Taxonomy" id="2250710"/>
    <lineage>
        <taxon>Bacteria</taxon>
        <taxon>Bacteria division TA06</taxon>
    </lineage>
</organism>
<protein>
    <recommendedName>
        <fullName evidence="3">DNA polymerase III subunit delta</fullName>
    </recommendedName>
</protein>
<evidence type="ECO:0000313" key="2">
    <source>
        <dbReference type="Proteomes" id="UP000282321"/>
    </source>
</evidence>
<dbReference type="PANTHER" id="PTHR11669">
    <property type="entry name" value="REPLICATION FACTOR C / DNA POLYMERASE III GAMMA-TAU SUBUNIT"/>
    <property type="match status" value="1"/>
</dbReference>
<dbReference type="PANTHER" id="PTHR11669:SF8">
    <property type="entry name" value="DNA POLYMERASE III SUBUNIT DELTA"/>
    <property type="match status" value="1"/>
</dbReference>
<gene>
    <name evidence="1" type="ORF">DRP44_02320</name>
</gene>
<dbReference type="Pfam" id="PF13177">
    <property type="entry name" value="DNA_pol3_delta2"/>
    <property type="match status" value="1"/>
</dbReference>
<name>A0A660SA18_UNCT6</name>
<dbReference type="Proteomes" id="UP000282321">
    <property type="component" value="Unassembled WGS sequence"/>
</dbReference>
<accession>A0A660SA18</accession>
<proteinExistence type="predicted"/>